<dbReference type="Gene3D" id="2.30.42.10">
    <property type="match status" value="1"/>
</dbReference>
<dbReference type="SUPFAM" id="SSF52047">
    <property type="entry name" value="RNI-like"/>
    <property type="match status" value="1"/>
</dbReference>
<evidence type="ECO:0000313" key="3">
    <source>
        <dbReference type="Proteomes" id="UP000315017"/>
    </source>
</evidence>
<dbReference type="SUPFAM" id="SSF50156">
    <property type="entry name" value="PDZ domain-like"/>
    <property type="match status" value="1"/>
</dbReference>
<dbReference type="Pfam" id="PF17820">
    <property type="entry name" value="PDZ_6"/>
    <property type="match status" value="1"/>
</dbReference>
<dbReference type="RefSeq" id="WP_145094523.1">
    <property type="nucleotide sequence ID" value="NZ_CP036274.1"/>
</dbReference>
<dbReference type="Proteomes" id="UP000315017">
    <property type="component" value="Chromosome"/>
</dbReference>
<reference evidence="2 3" key="1">
    <citation type="submission" date="2019-02" db="EMBL/GenBank/DDBJ databases">
        <title>Deep-cultivation of Planctomycetes and their phenomic and genomic characterization uncovers novel biology.</title>
        <authorList>
            <person name="Wiegand S."/>
            <person name="Jogler M."/>
            <person name="Boedeker C."/>
            <person name="Pinto D."/>
            <person name="Vollmers J."/>
            <person name="Rivas-Marin E."/>
            <person name="Kohn T."/>
            <person name="Peeters S.H."/>
            <person name="Heuer A."/>
            <person name="Rast P."/>
            <person name="Oberbeckmann S."/>
            <person name="Bunk B."/>
            <person name="Jeske O."/>
            <person name="Meyerdierks A."/>
            <person name="Storesund J.E."/>
            <person name="Kallscheuer N."/>
            <person name="Luecker S."/>
            <person name="Lage O.M."/>
            <person name="Pohl T."/>
            <person name="Merkel B.J."/>
            <person name="Hornburger P."/>
            <person name="Mueller R.-W."/>
            <person name="Bruemmer F."/>
            <person name="Labrenz M."/>
            <person name="Spormann A.M."/>
            <person name="Op den Camp H."/>
            <person name="Overmann J."/>
            <person name="Amann R."/>
            <person name="Jetten M.S.M."/>
            <person name="Mascher T."/>
            <person name="Medema M.H."/>
            <person name="Devos D.P."/>
            <person name="Kaster A.-K."/>
            <person name="Ovreas L."/>
            <person name="Rohde M."/>
            <person name="Galperin M.Y."/>
            <person name="Jogler C."/>
        </authorList>
    </citation>
    <scope>NUCLEOTIDE SEQUENCE [LARGE SCALE GENOMIC DNA]</scope>
    <source>
        <strain evidence="2 3">ETA_A8</strain>
    </source>
</reference>
<proteinExistence type="predicted"/>
<dbReference type="SMART" id="SM00228">
    <property type="entry name" value="PDZ"/>
    <property type="match status" value="1"/>
</dbReference>
<feature type="domain" description="PDZ" evidence="1">
    <location>
        <begin position="307"/>
        <end position="377"/>
    </location>
</feature>
<dbReference type="EMBL" id="CP036274">
    <property type="protein sequence ID" value="QDU29924.1"/>
    <property type="molecule type" value="Genomic_DNA"/>
</dbReference>
<dbReference type="AlphaFoldDB" id="A0A517YI89"/>
<organism evidence="2 3">
    <name type="scientific">Anatilimnocola aggregata</name>
    <dbReference type="NCBI Taxonomy" id="2528021"/>
    <lineage>
        <taxon>Bacteria</taxon>
        <taxon>Pseudomonadati</taxon>
        <taxon>Planctomycetota</taxon>
        <taxon>Planctomycetia</taxon>
        <taxon>Pirellulales</taxon>
        <taxon>Pirellulaceae</taxon>
        <taxon>Anatilimnocola</taxon>
    </lineage>
</organism>
<evidence type="ECO:0000313" key="2">
    <source>
        <dbReference type="EMBL" id="QDU29924.1"/>
    </source>
</evidence>
<dbReference type="Gene3D" id="3.80.10.10">
    <property type="entry name" value="Ribonuclease Inhibitor"/>
    <property type="match status" value="1"/>
</dbReference>
<dbReference type="InterPro" id="IPR032675">
    <property type="entry name" value="LRR_dom_sf"/>
</dbReference>
<keyword evidence="3" id="KW-1185">Reference proteome</keyword>
<dbReference type="InterPro" id="IPR041489">
    <property type="entry name" value="PDZ_6"/>
</dbReference>
<dbReference type="OrthoDB" id="251597at2"/>
<accession>A0A517YI89</accession>
<dbReference type="InterPro" id="IPR036034">
    <property type="entry name" value="PDZ_sf"/>
</dbReference>
<dbReference type="KEGG" id="aagg:ETAA8_50410"/>
<dbReference type="InterPro" id="IPR001478">
    <property type="entry name" value="PDZ"/>
</dbReference>
<gene>
    <name evidence="2" type="ORF">ETAA8_50410</name>
</gene>
<protein>
    <recommendedName>
        <fullName evidence="1">PDZ domain-containing protein</fullName>
    </recommendedName>
</protein>
<sequence length="410" mass="44941">MLLVDCRIFQTWTPLPAFVLWAALNTSVAFAQRPLSPEPIAKQRATPENLAQWAKDLDHDSFVIREEATHQLIRAGKAAVDVCRKILKDPTPETGSRALHVLHQLALSNDLDVLETARNGLEEVSQGKTTPLKARADEVLTLLNSQKQAITLAELEQLGARIRRTQIFNGIAVDEVISSLEIGSEWRGTENDFRRLRWLSDVRQVALVGDRVTDAALPHVAAMKGLRSLQAYRANITDEGIKALVNCAQLEDVGLYYIPLTNASLHTLKELKALTSVRVYGTRSTPEVATELQANLGAGKVDFRHGAFLGVGCVTIDTNCAISRVHTGSPADKAGVRQDDMVLAFNGEVVPDFETLTAIISKLRAGDVAELSLRRVGLADDGRPEHKNLKIKVTLGEWDVNQFITGAARE</sequence>
<name>A0A517YI89_9BACT</name>
<evidence type="ECO:0000259" key="1">
    <source>
        <dbReference type="SMART" id="SM00228"/>
    </source>
</evidence>